<sequence length="111" mass="11726">GITPDGIINKIGTYPLALAACRASVPVYVLCGSEKILGTGCLQPRLDEPKAPAELLAEPAEGVRVENTYFEMTPLTCLAAVVTERGVVRPSDLAALFDALPIHAHLRSRGS</sequence>
<dbReference type="EMBL" id="BARU01034619">
    <property type="protein sequence ID" value="GAH65672.1"/>
    <property type="molecule type" value="Genomic_DNA"/>
</dbReference>
<accession>X1H8E7</accession>
<dbReference type="InterPro" id="IPR000649">
    <property type="entry name" value="IF-2B-related"/>
</dbReference>
<dbReference type="GO" id="GO:0019509">
    <property type="term" value="P:L-methionine salvage from methylthioadenosine"/>
    <property type="evidence" value="ECO:0007669"/>
    <property type="project" value="TreeGrafter"/>
</dbReference>
<dbReference type="SUPFAM" id="SSF100950">
    <property type="entry name" value="NagB/RpiA/CoA transferase-like"/>
    <property type="match status" value="1"/>
</dbReference>
<dbReference type="Pfam" id="PF01008">
    <property type="entry name" value="IF-2B"/>
    <property type="match status" value="1"/>
</dbReference>
<organism evidence="1">
    <name type="scientific">marine sediment metagenome</name>
    <dbReference type="NCBI Taxonomy" id="412755"/>
    <lineage>
        <taxon>unclassified sequences</taxon>
        <taxon>metagenomes</taxon>
        <taxon>ecological metagenomes</taxon>
    </lineage>
</organism>
<dbReference type="AlphaFoldDB" id="X1H8E7"/>
<dbReference type="InterPro" id="IPR037171">
    <property type="entry name" value="NagB/RpiA_transferase-like"/>
</dbReference>
<dbReference type="Gene3D" id="3.40.50.10470">
    <property type="entry name" value="Translation initiation factor eif-2b, domain 2"/>
    <property type="match status" value="1"/>
</dbReference>
<feature type="non-terminal residue" evidence="1">
    <location>
        <position position="1"/>
    </location>
</feature>
<dbReference type="InterPro" id="IPR042529">
    <property type="entry name" value="IF_2B-like_C"/>
</dbReference>
<evidence type="ECO:0008006" key="2">
    <source>
        <dbReference type="Google" id="ProtNLM"/>
    </source>
</evidence>
<gene>
    <name evidence="1" type="ORF">S03H2_54313</name>
</gene>
<dbReference type="PANTHER" id="PTHR43475">
    <property type="entry name" value="METHYLTHIORIBOSE-1-PHOSPHATE ISOMERASE"/>
    <property type="match status" value="1"/>
</dbReference>
<dbReference type="GO" id="GO:0046523">
    <property type="term" value="F:S-methyl-5-thioribose-1-phosphate isomerase activity"/>
    <property type="evidence" value="ECO:0007669"/>
    <property type="project" value="TreeGrafter"/>
</dbReference>
<dbReference type="PANTHER" id="PTHR43475:SF1">
    <property type="entry name" value="METHYLTHIORIBOSE-1-PHOSPHATE ISOMERASE"/>
    <property type="match status" value="1"/>
</dbReference>
<name>X1H8E7_9ZZZZ</name>
<proteinExistence type="predicted"/>
<evidence type="ECO:0000313" key="1">
    <source>
        <dbReference type="EMBL" id="GAH65672.1"/>
    </source>
</evidence>
<protein>
    <recommendedName>
        <fullName evidence="2">S-methyl-5-thioribose-1-phosphate isomerase</fullName>
    </recommendedName>
</protein>
<comment type="caution">
    <text evidence="1">The sequence shown here is derived from an EMBL/GenBank/DDBJ whole genome shotgun (WGS) entry which is preliminary data.</text>
</comment>
<reference evidence="1" key="1">
    <citation type="journal article" date="2014" name="Front. Microbiol.">
        <title>High frequency of phylogenetically diverse reductive dehalogenase-homologous genes in deep subseafloor sedimentary metagenomes.</title>
        <authorList>
            <person name="Kawai M."/>
            <person name="Futagami T."/>
            <person name="Toyoda A."/>
            <person name="Takaki Y."/>
            <person name="Nishi S."/>
            <person name="Hori S."/>
            <person name="Arai W."/>
            <person name="Tsubouchi T."/>
            <person name="Morono Y."/>
            <person name="Uchiyama I."/>
            <person name="Ito T."/>
            <person name="Fujiyama A."/>
            <person name="Inagaki F."/>
            <person name="Takami H."/>
        </authorList>
    </citation>
    <scope>NUCLEOTIDE SEQUENCE</scope>
    <source>
        <strain evidence="1">Expedition CK06-06</strain>
    </source>
</reference>